<keyword evidence="3" id="KW-1185">Reference proteome</keyword>
<dbReference type="Proteomes" id="UP000758603">
    <property type="component" value="Unassembled WGS sequence"/>
</dbReference>
<dbReference type="GO" id="GO:0005543">
    <property type="term" value="F:phospholipid binding"/>
    <property type="evidence" value="ECO:0007669"/>
    <property type="project" value="InterPro"/>
</dbReference>
<dbReference type="InterPro" id="IPR027267">
    <property type="entry name" value="AH/BAR_dom_sf"/>
</dbReference>
<feature type="compositionally biased region" description="Pro residues" evidence="1">
    <location>
        <begin position="17"/>
        <end position="28"/>
    </location>
</feature>
<accession>A0A9P8RF42</accession>
<dbReference type="PANTHER" id="PTHR38407:SF1">
    <property type="entry name" value="PROTEIN IVY1"/>
    <property type="match status" value="1"/>
</dbReference>
<dbReference type="InterPro" id="IPR037470">
    <property type="entry name" value="IVY1"/>
</dbReference>
<evidence type="ECO:0000256" key="1">
    <source>
        <dbReference type="SAM" id="MobiDB-lite"/>
    </source>
</evidence>
<dbReference type="OrthoDB" id="5594612at2759"/>
<feature type="compositionally biased region" description="Acidic residues" evidence="1">
    <location>
        <begin position="461"/>
        <end position="482"/>
    </location>
</feature>
<feature type="region of interest" description="Disordered" evidence="1">
    <location>
        <begin position="1"/>
        <end position="33"/>
    </location>
</feature>
<dbReference type="PANTHER" id="PTHR38407">
    <property type="entry name" value="PROTEIN IVY1"/>
    <property type="match status" value="1"/>
</dbReference>
<evidence type="ECO:0000313" key="2">
    <source>
        <dbReference type="EMBL" id="KAH6643437.1"/>
    </source>
</evidence>
<proteinExistence type="predicted"/>
<dbReference type="GO" id="GO:0042144">
    <property type="term" value="P:vacuole fusion, non-autophagic"/>
    <property type="evidence" value="ECO:0007669"/>
    <property type="project" value="InterPro"/>
</dbReference>
<dbReference type="Gene3D" id="1.20.1270.60">
    <property type="entry name" value="Arfaptin homology (AH) domain/BAR domain"/>
    <property type="match status" value="1"/>
</dbReference>
<dbReference type="EMBL" id="JAGPXC010000013">
    <property type="protein sequence ID" value="KAH6643437.1"/>
    <property type="molecule type" value="Genomic_DNA"/>
</dbReference>
<reference evidence="2" key="1">
    <citation type="journal article" date="2021" name="Nat. Commun.">
        <title>Genetic determinants of endophytism in the Arabidopsis root mycobiome.</title>
        <authorList>
            <person name="Mesny F."/>
            <person name="Miyauchi S."/>
            <person name="Thiergart T."/>
            <person name="Pickel B."/>
            <person name="Atanasova L."/>
            <person name="Karlsson M."/>
            <person name="Huettel B."/>
            <person name="Barry K.W."/>
            <person name="Haridas S."/>
            <person name="Chen C."/>
            <person name="Bauer D."/>
            <person name="Andreopoulos W."/>
            <person name="Pangilinan J."/>
            <person name="LaButti K."/>
            <person name="Riley R."/>
            <person name="Lipzen A."/>
            <person name="Clum A."/>
            <person name="Drula E."/>
            <person name="Henrissat B."/>
            <person name="Kohler A."/>
            <person name="Grigoriev I.V."/>
            <person name="Martin F.M."/>
            <person name="Hacquard S."/>
        </authorList>
    </citation>
    <scope>NUCLEOTIDE SEQUENCE</scope>
    <source>
        <strain evidence="2">MPI-SDFR-AT-0073</strain>
    </source>
</reference>
<feature type="region of interest" description="Disordered" evidence="1">
    <location>
        <begin position="419"/>
        <end position="493"/>
    </location>
</feature>
<dbReference type="AlphaFoldDB" id="A0A9P8RF42"/>
<feature type="compositionally biased region" description="Basic and acidic residues" evidence="1">
    <location>
        <begin position="484"/>
        <end position="493"/>
    </location>
</feature>
<dbReference type="GeneID" id="70134158"/>
<feature type="region of interest" description="Disordered" evidence="1">
    <location>
        <begin position="370"/>
        <end position="405"/>
    </location>
</feature>
<comment type="caution">
    <text evidence="2">The sequence shown here is derived from an EMBL/GenBank/DDBJ whole genome shotgun (WGS) entry which is preliminary data.</text>
</comment>
<dbReference type="FunFam" id="1.20.1270.60:FF:000075">
    <property type="entry name" value="Related to IVY1-phospholipid-binding protein"/>
    <property type="match status" value="1"/>
</dbReference>
<gene>
    <name evidence="2" type="ORF">BKA67DRAFT_596179</name>
</gene>
<protein>
    <submittedName>
        <fullName evidence="2">Uncharacterized protein</fullName>
    </submittedName>
</protein>
<dbReference type="RefSeq" id="XP_045951367.1">
    <property type="nucleotide sequence ID" value="XM_046105267.1"/>
</dbReference>
<evidence type="ECO:0000313" key="3">
    <source>
        <dbReference type="Proteomes" id="UP000758603"/>
    </source>
</evidence>
<organism evidence="2 3">
    <name type="scientific">Truncatella angustata</name>
    <dbReference type="NCBI Taxonomy" id="152316"/>
    <lineage>
        <taxon>Eukaryota</taxon>
        <taxon>Fungi</taxon>
        <taxon>Dikarya</taxon>
        <taxon>Ascomycota</taxon>
        <taxon>Pezizomycotina</taxon>
        <taxon>Sordariomycetes</taxon>
        <taxon>Xylariomycetidae</taxon>
        <taxon>Amphisphaeriales</taxon>
        <taxon>Sporocadaceae</taxon>
        <taxon>Truncatella</taxon>
    </lineage>
</organism>
<sequence length="518" mass="55568">MTSTATPGGAPQTRPTSPSPSQLPPIPGSPTFTYATTNRMSTYTLPMPPPPRPSHAILTKADLEASQIAYGDLLATAKTYRQALASLSVAASAFGASLEACARLKESRSDALGPDHQKPASLTNSFTASSGSCTADLLLGASGVHQLVANHQQILSETVYRSFEVPLLHELDKWRAAIEDEDESYRRSAAAQSREIRKLEKEGLRLHKQRRRDVGKFREHLVELTTKLDGLTTLHGEHARTMLRESQETSEKILDASCSLVRAEVDIFESLARKGWTGGGLDELLDKGKDLFASDEDAALASGMDSSVMGGASAAAAAAEGARLFSILPPKSILADSASGRSGTPAHRGHGRADSLLVDNDRYQSLAGAIDREGDGGDADSIFSDFNQSRGVRPFSPQPIRRHPTDVVLDPDTLVIETPQPLRRHATDAILDPESLLSGDGELEGGRPRDASAQDLQVDERNEEDNDDDDDDDDDDGEDTAEESPWKDVVKKENGDVISMIPNSYASILAAALQGVGR</sequence>
<name>A0A9P8RF42_9PEZI</name>
<dbReference type="GO" id="GO:0000329">
    <property type="term" value="C:fungal-type vacuole membrane"/>
    <property type="evidence" value="ECO:0007669"/>
    <property type="project" value="InterPro"/>
</dbReference>